<sequence length="221" mass="24279">MRTLFIGDVHGCAEELDALLTRCGWRPDDRVVLVGDLVAKGPDSAGVVRRAREQGFLAVRGNHDAHVLRWHAGRGPRGKKLKPEHQHVLDTLTPEDWAWLESQPLYRCFPELNVVAVHGGLVPGVPLEAQKEDELLNLRSIMKDGTPSKRVDAGAPWASLWQGPELVIFGHDAMRGLQRYPHAVGLDSGCVYGGKLSAYVMPEGRLVSVLAKRAYVDVDAS</sequence>
<dbReference type="EMBL" id="CP022203">
    <property type="protein sequence ID" value="ATB51203.1"/>
    <property type="molecule type" value="Genomic_DNA"/>
</dbReference>
<evidence type="ECO:0000259" key="1">
    <source>
        <dbReference type="PROSITE" id="PS50206"/>
    </source>
</evidence>
<dbReference type="InterPro" id="IPR029052">
    <property type="entry name" value="Metallo-depent_PP-like"/>
</dbReference>
<dbReference type="PANTHER" id="PTHR42850:SF4">
    <property type="entry name" value="ZINC-DEPENDENT ENDOPOLYPHOSPHATASE"/>
    <property type="match status" value="1"/>
</dbReference>
<dbReference type="InterPro" id="IPR050126">
    <property type="entry name" value="Ap4A_hydrolase"/>
</dbReference>
<dbReference type="GO" id="GO:0005737">
    <property type="term" value="C:cytoplasm"/>
    <property type="evidence" value="ECO:0007669"/>
    <property type="project" value="TreeGrafter"/>
</dbReference>
<dbReference type="Gene3D" id="3.60.21.10">
    <property type="match status" value="1"/>
</dbReference>
<dbReference type="RefSeq" id="WP_013937189.1">
    <property type="nucleotide sequence ID" value="NZ_CP022203.1"/>
</dbReference>
<dbReference type="KEGG" id="mmas:MYMAC_006861"/>
<name>A0A286NVK8_9BACT</name>
<dbReference type="AlphaFoldDB" id="A0A286NVK8"/>
<evidence type="ECO:0000313" key="3">
    <source>
        <dbReference type="Proteomes" id="UP000217343"/>
    </source>
</evidence>
<dbReference type="GO" id="GO:0016791">
    <property type="term" value="F:phosphatase activity"/>
    <property type="evidence" value="ECO:0007669"/>
    <property type="project" value="TreeGrafter"/>
</dbReference>
<dbReference type="PANTHER" id="PTHR42850">
    <property type="entry name" value="METALLOPHOSPHOESTERASE"/>
    <property type="match status" value="1"/>
</dbReference>
<dbReference type="PROSITE" id="PS50206">
    <property type="entry name" value="RHODANESE_3"/>
    <property type="match status" value="1"/>
</dbReference>
<reference evidence="2 3" key="1">
    <citation type="submission" date="2017-06" db="EMBL/GenBank/DDBJ databases">
        <title>Sequencing and comparative analysis of myxobacterial genomes.</title>
        <authorList>
            <person name="Rupp O."/>
            <person name="Goesmann A."/>
            <person name="Sogaard-Andersen L."/>
        </authorList>
    </citation>
    <scope>NUCLEOTIDE SEQUENCE [LARGE SCALE GENOMIC DNA]</scope>
    <source>
        <strain evidence="2 3">DSM 14697</strain>
    </source>
</reference>
<dbReference type="Pfam" id="PF00149">
    <property type="entry name" value="Metallophos"/>
    <property type="match status" value="1"/>
</dbReference>
<dbReference type="GO" id="GO:0000298">
    <property type="term" value="F:endopolyphosphatase activity"/>
    <property type="evidence" value="ECO:0007669"/>
    <property type="project" value="TreeGrafter"/>
</dbReference>
<accession>A0A286NVK8</accession>
<dbReference type="Proteomes" id="UP000217343">
    <property type="component" value="Chromosome"/>
</dbReference>
<organism evidence="2 3">
    <name type="scientific">Corallococcus macrosporus DSM 14697</name>
    <dbReference type="NCBI Taxonomy" id="1189310"/>
    <lineage>
        <taxon>Bacteria</taxon>
        <taxon>Pseudomonadati</taxon>
        <taxon>Myxococcota</taxon>
        <taxon>Myxococcia</taxon>
        <taxon>Myxococcales</taxon>
        <taxon>Cystobacterineae</taxon>
        <taxon>Myxococcaceae</taxon>
        <taxon>Corallococcus</taxon>
    </lineage>
</organism>
<dbReference type="OrthoDB" id="9807890at2"/>
<dbReference type="InterPro" id="IPR004843">
    <property type="entry name" value="Calcineurin-like_PHP"/>
</dbReference>
<feature type="domain" description="Rhodanese" evidence="1">
    <location>
        <begin position="13"/>
        <end position="79"/>
    </location>
</feature>
<keyword evidence="3" id="KW-1185">Reference proteome</keyword>
<dbReference type="SUPFAM" id="SSF56300">
    <property type="entry name" value="Metallo-dependent phosphatases"/>
    <property type="match status" value="1"/>
</dbReference>
<proteinExistence type="predicted"/>
<evidence type="ECO:0000313" key="2">
    <source>
        <dbReference type="EMBL" id="ATB51203.1"/>
    </source>
</evidence>
<dbReference type="GO" id="GO:0006798">
    <property type="term" value="P:polyphosphate catabolic process"/>
    <property type="evidence" value="ECO:0007669"/>
    <property type="project" value="TreeGrafter"/>
</dbReference>
<gene>
    <name evidence="2" type="ORF">MYMAC_006861</name>
</gene>
<protein>
    <submittedName>
        <fullName evidence="2">Metallophosphatase</fullName>
    </submittedName>
</protein>
<dbReference type="InterPro" id="IPR001763">
    <property type="entry name" value="Rhodanese-like_dom"/>
</dbReference>